<feature type="region of interest" description="Disordered" evidence="1">
    <location>
        <begin position="27"/>
        <end position="85"/>
    </location>
</feature>
<dbReference type="AlphaFoldDB" id="A0A9Y2IB31"/>
<evidence type="ECO:0000313" key="3">
    <source>
        <dbReference type="Proteomes" id="UP001236014"/>
    </source>
</evidence>
<evidence type="ECO:0000313" key="2">
    <source>
        <dbReference type="EMBL" id="WIX76807.1"/>
    </source>
</evidence>
<sequence length="85" mass="8994">MTAVAHARPTISPFAIANGMPHIGGHPAGLLADRTGATHGKTSRRHTFLVDGGPPQVRCHGELRTGHPQDKLPGRHREPNGRPGC</sequence>
<name>A0A9Y2IB31_9PSEU</name>
<proteinExistence type="predicted"/>
<accession>A0A9Y2IB31</accession>
<gene>
    <name evidence="2" type="ORF">QRX50_36040</name>
</gene>
<organism evidence="2 3">
    <name type="scientific">Amycolatopsis carbonis</name>
    <dbReference type="NCBI Taxonomy" id="715471"/>
    <lineage>
        <taxon>Bacteria</taxon>
        <taxon>Bacillati</taxon>
        <taxon>Actinomycetota</taxon>
        <taxon>Actinomycetes</taxon>
        <taxon>Pseudonocardiales</taxon>
        <taxon>Pseudonocardiaceae</taxon>
        <taxon>Amycolatopsis</taxon>
    </lineage>
</organism>
<dbReference type="EMBL" id="CP127294">
    <property type="protein sequence ID" value="WIX76807.1"/>
    <property type="molecule type" value="Genomic_DNA"/>
</dbReference>
<protein>
    <submittedName>
        <fullName evidence="2">Uncharacterized protein</fullName>
    </submittedName>
</protein>
<evidence type="ECO:0000256" key="1">
    <source>
        <dbReference type="SAM" id="MobiDB-lite"/>
    </source>
</evidence>
<dbReference type="KEGG" id="acab:QRX50_36040"/>
<reference evidence="2 3" key="1">
    <citation type="submission" date="2023-06" db="EMBL/GenBank/DDBJ databases">
        <authorList>
            <person name="Oyuntsetseg B."/>
            <person name="Kim S.B."/>
        </authorList>
    </citation>
    <scope>NUCLEOTIDE SEQUENCE [LARGE SCALE GENOMIC DNA]</scope>
    <source>
        <strain evidence="2 3">2-15</strain>
    </source>
</reference>
<dbReference type="Proteomes" id="UP001236014">
    <property type="component" value="Chromosome"/>
</dbReference>
<dbReference type="RefSeq" id="WP_285967555.1">
    <property type="nucleotide sequence ID" value="NZ_CP127294.1"/>
</dbReference>
<keyword evidence="3" id="KW-1185">Reference proteome</keyword>
<feature type="compositionally biased region" description="Basic and acidic residues" evidence="1">
    <location>
        <begin position="59"/>
        <end position="85"/>
    </location>
</feature>